<sequence length="188" mass="21658">MMFWNKLDEVFWTKYVPRRYYNMTESVLESLFEDEVEPDCWGPMAEGEDVLMEDLSPEELVEQKDDKLKDGDFNPEEEDDPNDDDEEFPPATPPHSHSGSRHLSPSGYSCSTSSSRKKPRRMDAITTALARKNYGSLTQLEKQIIEIPSSRDASWRHYGIRVKWGDPMGGKAKQTPGLPDYAPNRYDF</sequence>
<feature type="compositionally biased region" description="Basic and acidic residues" evidence="1">
    <location>
        <begin position="61"/>
        <end position="72"/>
    </location>
</feature>
<feature type="compositionally biased region" description="Low complexity" evidence="1">
    <location>
        <begin position="104"/>
        <end position="114"/>
    </location>
</feature>
<comment type="caution">
    <text evidence="2">The sequence shown here is derived from an EMBL/GenBank/DDBJ whole genome shotgun (WGS) entry which is preliminary data.</text>
</comment>
<feature type="region of interest" description="Disordered" evidence="1">
    <location>
        <begin position="54"/>
        <end position="121"/>
    </location>
</feature>
<evidence type="ECO:0000313" key="2">
    <source>
        <dbReference type="EMBL" id="KAL3656215.1"/>
    </source>
</evidence>
<protein>
    <submittedName>
        <fullName evidence="2">Uncharacterized protein</fullName>
    </submittedName>
</protein>
<dbReference type="EMBL" id="JBIMZQ010000007">
    <property type="protein sequence ID" value="KAL3670064.1"/>
    <property type="molecule type" value="Genomic_DNA"/>
</dbReference>
<evidence type="ECO:0000256" key="1">
    <source>
        <dbReference type="SAM" id="MobiDB-lite"/>
    </source>
</evidence>
<organism evidence="2 5">
    <name type="scientific">Phytophthora oleae</name>
    <dbReference type="NCBI Taxonomy" id="2107226"/>
    <lineage>
        <taxon>Eukaryota</taxon>
        <taxon>Sar</taxon>
        <taxon>Stramenopiles</taxon>
        <taxon>Oomycota</taxon>
        <taxon>Peronosporomycetes</taxon>
        <taxon>Peronosporales</taxon>
        <taxon>Peronosporaceae</taxon>
        <taxon>Phytophthora</taxon>
    </lineage>
</organism>
<keyword evidence="5" id="KW-1185">Reference proteome</keyword>
<evidence type="ECO:0000313" key="3">
    <source>
        <dbReference type="EMBL" id="KAL3659761.1"/>
    </source>
</evidence>
<dbReference type="Proteomes" id="UP001632037">
    <property type="component" value="Unassembled WGS sequence"/>
</dbReference>
<dbReference type="EMBL" id="JBIMZQ010000092">
    <property type="protein sequence ID" value="KAL3656215.1"/>
    <property type="molecule type" value="Genomic_DNA"/>
</dbReference>
<accession>A0ABD3ET77</accession>
<feature type="compositionally biased region" description="Acidic residues" evidence="1">
    <location>
        <begin position="73"/>
        <end position="88"/>
    </location>
</feature>
<proteinExistence type="predicted"/>
<feature type="region of interest" description="Disordered" evidence="1">
    <location>
        <begin position="163"/>
        <end position="188"/>
    </location>
</feature>
<gene>
    <name evidence="4" type="ORF">V7S43_004380</name>
    <name evidence="3" type="ORF">V7S43_015064</name>
    <name evidence="2" type="ORF">V7S43_018967</name>
</gene>
<evidence type="ECO:0000313" key="4">
    <source>
        <dbReference type="EMBL" id="KAL3670064.1"/>
    </source>
</evidence>
<name>A0ABD3ET77_9STRA</name>
<dbReference type="AlphaFoldDB" id="A0ABD3ET77"/>
<reference evidence="2 5" key="1">
    <citation type="submission" date="2024-09" db="EMBL/GenBank/DDBJ databases">
        <title>Genome sequencing and assembly of Phytophthora oleae, isolate VK10A, causative agent of rot of olive drupes.</title>
        <authorList>
            <person name="Conti Taguali S."/>
            <person name="Riolo M."/>
            <person name="La Spada F."/>
            <person name="Cacciola S.O."/>
            <person name="Dionisio G."/>
        </authorList>
    </citation>
    <scope>NUCLEOTIDE SEQUENCE [LARGE SCALE GENOMIC DNA]</scope>
    <source>
        <strain evidence="2 5">VK10A</strain>
    </source>
</reference>
<dbReference type="EMBL" id="JBIMZQ010000044">
    <property type="protein sequence ID" value="KAL3659761.1"/>
    <property type="molecule type" value="Genomic_DNA"/>
</dbReference>
<evidence type="ECO:0000313" key="5">
    <source>
        <dbReference type="Proteomes" id="UP001632037"/>
    </source>
</evidence>